<dbReference type="HOGENOM" id="CLU_769478_0_0_1"/>
<name>M2TGM4_COCH5</name>
<protein>
    <recommendedName>
        <fullName evidence="3">Transcription factor domain-containing protein</fullName>
    </recommendedName>
</protein>
<sequence>MALVLRQQLHIKPADFDLSLPGPGQNDFADEIRFSMVYDKTTKVNLVHVFGVLCELAVVLNDVLKVLHSGTLLRRGEVQPSHKEMRQWSCELDIWYERALDRFSVLTSVPEAHKSLILFRNMIYIYYNTAKAFLCHHNLLLLTVQYKNQEDQEGLLFEAQMGMITSLRSITDNLSELEHMGLSQFLPNTFIGFSAFPFIWYLLDMRLKSVGPSHKTQRGLRVYTSIMWKFQTRFESTNDVLSSIKKTVDYIQTNEGPSPAFTGLTHQSLRHRITAPMPRSLTRDELAAVFLKGPLVFLRISITVESSLSHGRFPSEADFPEELRVIQQKYEVPDLTFLANIPEEMWSMCLQEVLDAGVGA</sequence>
<dbReference type="OMA" id="ESIRFCE"/>
<organism evidence="1 2">
    <name type="scientific">Cochliobolus heterostrophus (strain C5 / ATCC 48332 / race O)</name>
    <name type="common">Southern corn leaf blight fungus</name>
    <name type="synonym">Bipolaris maydis</name>
    <dbReference type="NCBI Taxonomy" id="701091"/>
    <lineage>
        <taxon>Eukaryota</taxon>
        <taxon>Fungi</taxon>
        <taxon>Dikarya</taxon>
        <taxon>Ascomycota</taxon>
        <taxon>Pezizomycotina</taxon>
        <taxon>Dothideomycetes</taxon>
        <taxon>Pleosporomycetidae</taxon>
        <taxon>Pleosporales</taxon>
        <taxon>Pleosporineae</taxon>
        <taxon>Pleosporaceae</taxon>
        <taxon>Bipolaris</taxon>
    </lineage>
</organism>
<keyword evidence="2" id="KW-1185">Reference proteome</keyword>
<evidence type="ECO:0000313" key="1">
    <source>
        <dbReference type="EMBL" id="EMD96585.1"/>
    </source>
</evidence>
<dbReference type="Proteomes" id="UP000016936">
    <property type="component" value="Unassembled WGS sequence"/>
</dbReference>
<dbReference type="PANTHER" id="PTHR47425:SF2">
    <property type="entry name" value="FARB-RELATED"/>
    <property type="match status" value="1"/>
</dbReference>
<dbReference type="InterPro" id="IPR052761">
    <property type="entry name" value="Fungal_Detox/Toxin_TFs"/>
</dbReference>
<evidence type="ECO:0008006" key="3">
    <source>
        <dbReference type="Google" id="ProtNLM"/>
    </source>
</evidence>
<evidence type="ECO:0000313" key="2">
    <source>
        <dbReference type="Proteomes" id="UP000016936"/>
    </source>
</evidence>
<dbReference type="AlphaFoldDB" id="M2TGM4"/>
<dbReference type="eggNOG" id="ENOG502SI3E">
    <property type="taxonomic scope" value="Eukaryota"/>
</dbReference>
<dbReference type="CDD" id="cd12148">
    <property type="entry name" value="fungal_TF_MHR"/>
    <property type="match status" value="1"/>
</dbReference>
<reference evidence="2" key="2">
    <citation type="journal article" date="2013" name="PLoS Genet.">
        <title>Comparative genome structure, secondary metabolite, and effector coding capacity across Cochliobolus pathogens.</title>
        <authorList>
            <person name="Condon B.J."/>
            <person name="Leng Y."/>
            <person name="Wu D."/>
            <person name="Bushley K.E."/>
            <person name="Ohm R.A."/>
            <person name="Otillar R."/>
            <person name="Martin J."/>
            <person name="Schackwitz W."/>
            <person name="Grimwood J."/>
            <person name="MohdZainudin N."/>
            <person name="Xue C."/>
            <person name="Wang R."/>
            <person name="Manning V.A."/>
            <person name="Dhillon B."/>
            <person name="Tu Z.J."/>
            <person name="Steffenson B.J."/>
            <person name="Salamov A."/>
            <person name="Sun H."/>
            <person name="Lowry S."/>
            <person name="LaButti K."/>
            <person name="Han J."/>
            <person name="Copeland A."/>
            <person name="Lindquist E."/>
            <person name="Barry K."/>
            <person name="Schmutz J."/>
            <person name="Baker S.E."/>
            <person name="Ciuffetti L.M."/>
            <person name="Grigoriev I.V."/>
            <person name="Zhong S."/>
            <person name="Turgeon B.G."/>
        </authorList>
    </citation>
    <scope>NUCLEOTIDE SEQUENCE [LARGE SCALE GENOMIC DNA]</scope>
    <source>
        <strain evidence="2">C5 / ATCC 48332 / race O</strain>
    </source>
</reference>
<reference evidence="1 2" key="1">
    <citation type="journal article" date="2012" name="PLoS Pathog.">
        <title>Diverse lifestyles and strategies of plant pathogenesis encoded in the genomes of eighteen Dothideomycetes fungi.</title>
        <authorList>
            <person name="Ohm R.A."/>
            <person name="Feau N."/>
            <person name="Henrissat B."/>
            <person name="Schoch C.L."/>
            <person name="Horwitz B.A."/>
            <person name="Barry K.W."/>
            <person name="Condon B.J."/>
            <person name="Copeland A.C."/>
            <person name="Dhillon B."/>
            <person name="Glaser F."/>
            <person name="Hesse C.N."/>
            <person name="Kosti I."/>
            <person name="LaButti K."/>
            <person name="Lindquist E.A."/>
            <person name="Lucas S."/>
            <person name="Salamov A.A."/>
            <person name="Bradshaw R.E."/>
            <person name="Ciuffetti L."/>
            <person name="Hamelin R.C."/>
            <person name="Kema G.H.J."/>
            <person name="Lawrence C."/>
            <person name="Scott J.A."/>
            <person name="Spatafora J.W."/>
            <person name="Turgeon B.G."/>
            <person name="de Wit P.J.G.M."/>
            <person name="Zhong S."/>
            <person name="Goodwin S.B."/>
            <person name="Grigoriev I.V."/>
        </authorList>
    </citation>
    <scope>NUCLEOTIDE SEQUENCE [LARGE SCALE GENOMIC DNA]</scope>
    <source>
        <strain evidence="2">C5 / ATCC 48332 / race O</strain>
    </source>
</reference>
<dbReference type="EMBL" id="KB445569">
    <property type="protein sequence ID" value="EMD96585.1"/>
    <property type="molecule type" value="Genomic_DNA"/>
</dbReference>
<dbReference type="PANTHER" id="PTHR47425">
    <property type="entry name" value="FARB-RELATED"/>
    <property type="match status" value="1"/>
</dbReference>
<gene>
    <name evidence="1" type="ORF">COCHEDRAFT_1220194</name>
</gene>
<accession>M2TGM4</accession>
<proteinExistence type="predicted"/>